<comment type="caution">
    <text evidence="2">The sequence shown here is derived from an EMBL/GenBank/DDBJ whole genome shotgun (WGS) entry which is preliminary data.</text>
</comment>
<protein>
    <submittedName>
        <fullName evidence="2">Uncharacterized protein</fullName>
    </submittedName>
</protein>
<organism evidence="2 3">
    <name type="scientific">Liparis tanakae</name>
    <name type="common">Tanaka's snailfish</name>
    <dbReference type="NCBI Taxonomy" id="230148"/>
    <lineage>
        <taxon>Eukaryota</taxon>
        <taxon>Metazoa</taxon>
        <taxon>Chordata</taxon>
        <taxon>Craniata</taxon>
        <taxon>Vertebrata</taxon>
        <taxon>Euteleostomi</taxon>
        <taxon>Actinopterygii</taxon>
        <taxon>Neopterygii</taxon>
        <taxon>Teleostei</taxon>
        <taxon>Neoteleostei</taxon>
        <taxon>Acanthomorphata</taxon>
        <taxon>Eupercaria</taxon>
        <taxon>Perciformes</taxon>
        <taxon>Cottioidei</taxon>
        <taxon>Cottales</taxon>
        <taxon>Liparidae</taxon>
        <taxon>Liparis</taxon>
    </lineage>
</organism>
<feature type="compositionally biased region" description="Basic and acidic residues" evidence="1">
    <location>
        <begin position="10"/>
        <end position="36"/>
    </location>
</feature>
<dbReference type="Proteomes" id="UP000314294">
    <property type="component" value="Unassembled WGS sequence"/>
</dbReference>
<sequence length="184" mass="19980">MARGRRRRRREEAGPRGGERLQDGEPYGRKALHDTHAALSYKSLGDWPTSPPPGLLVSTPPPPPPPPPPLLSSRLSQVARFMTLQTPAPPRQVCRDAIIVRRPPEGKSANDLVAAVKWGVVVVVERAVSFLERSGGGNIKVPIDGGEKKVLRSVYVQAASEEDSPTAARHLFSTSLLLMRCFGP</sequence>
<keyword evidence="3" id="KW-1185">Reference proteome</keyword>
<accession>A0A4Z2H2A4</accession>
<feature type="region of interest" description="Disordered" evidence="1">
    <location>
        <begin position="1"/>
        <end position="70"/>
    </location>
</feature>
<name>A0A4Z2H2A4_9TELE</name>
<dbReference type="EMBL" id="SRLO01000352">
    <property type="protein sequence ID" value="TNN59590.1"/>
    <property type="molecule type" value="Genomic_DNA"/>
</dbReference>
<evidence type="ECO:0000313" key="2">
    <source>
        <dbReference type="EMBL" id="TNN59590.1"/>
    </source>
</evidence>
<reference evidence="2 3" key="1">
    <citation type="submission" date="2019-03" db="EMBL/GenBank/DDBJ databases">
        <title>First draft genome of Liparis tanakae, snailfish: a comprehensive survey of snailfish specific genes.</title>
        <authorList>
            <person name="Kim W."/>
            <person name="Song I."/>
            <person name="Jeong J.-H."/>
            <person name="Kim D."/>
            <person name="Kim S."/>
            <person name="Ryu S."/>
            <person name="Song J.Y."/>
            <person name="Lee S.K."/>
        </authorList>
    </citation>
    <scope>NUCLEOTIDE SEQUENCE [LARGE SCALE GENOMIC DNA]</scope>
    <source>
        <tissue evidence="2">Muscle</tissue>
    </source>
</reference>
<feature type="compositionally biased region" description="Pro residues" evidence="1">
    <location>
        <begin position="49"/>
        <end position="70"/>
    </location>
</feature>
<gene>
    <name evidence="2" type="ORF">EYF80_030162</name>
</gene>
<dbReference type="AlphaFoldDB" id="A0A4Z2H2A4"/>
<proteinExistence type="predicted"/>
<evidence type="ECO:0000256" key="1">
    <source>
        <dbReference type="SAM" id="MobiDB-lite"/>
    </source>
</evidence>
<evidence type="ECO:0000313" key="3">
    <source>
        <dbReference type="Proteomes" id="UP000314294"/>
    </source>
</evidence>